<accession>A0A090DV69</accession>
<comment type="caution">
    <text evidence="2">The sequence shown here is derived from an EMBL/GenBank/DDBJ whole genome shotgun (WGS) entry which is preliminary data.</text>
</comment>
<feature type="region of interest" description="Disordered" evidence="1">
    <location>
        <begin position="1"/>
        <end position="47"/>
    </location>
</feature>
<proteinExistence type="predicted"/>
<gene>
    <name evidence="2" type="ORF">CSEC_0060</name>
</gene>
<feature type="compositionally biased region" description="Basic and acidic residues" evidence="1">
    <location>
        <begin position="1571"/>
        <end position="1588"/>
    </location>
</feature>
<evidence type="ECO:0008006" key="4">
    <source>
        <dbReference type="Google" id="ProtNLM"/>
    </source>
</evidence>
<dbReference type="EMBL" id="CCEJ010000001">
    <property type="protein sequence ID" value="CDR32904.1"/>
    <property type="molecule type" value="Genomic_DNA"/>
</dbReference>
<dbReference type="STRING" id="1437425.CSEC_0060"/>
<feature type="region of interest" description="Disordered" evidence="1">
    <location>
        <begin position="1565"/>
        <end position="1637"/>
    </location>
</feature>
<sequence length="2674" mass="307542">MNTDRSYFSPPRTSYESQSSGNNPNDDHFDHLLQSDAQEESVTNQTADYPPVSFQEYSLGPVIEQEIEYSEEDFNSCLNQGFYQKAASFLKTLSEQSNESFPLYLNIFKEFLKTKCSDLINLFKNKKFDELEAIIKGLSIECWETLDISLMPYAEGYQALLVQAKKLTNYDKWLERYPKSIFFFYKASRLDFHKKDFESYLLKSNKFLEAHDPSREDPIQIYKGCLQHIYYCKFYALTHINADKEIVKSEFEKIAGLWADKGDLYFNYLKFLATDPSQEVQFLFILKAAFERTENFSRFFYFLAKNLYKKKKYETINKIFSSIKELSLQIEPLYFYKFNYLLFKANQLLLNNCESFFKSAFETLHDEKLKTIFRAGFYRFQNNFEALLQCLDSLDDSLPNNCLRNSIKAEIFLYRGHLEEGFLALAPIAKEHPEAPFDRDLFTLLCFSTHRYQYAEINRGSNKNNSFLDVLFRRFSSLSRGGYKPSAKTFANLNTLLSIEDSDFCLLAYLLFLESYSYRFGAKREEAVSISEKLIEGDKTNSFYRILSLRTLPDESIGQAIDELLLNGSNLNYFIPKELSRLYDTNKAAYNPCLKAAFIKLYLAATSLYYKEAILEDCLETYKTYFLEITDNFSHVFLVPVPINEREDKDQFHIKRYLFLLLELSKTFLAKKSFKESAELMPKEDLYLKLLSSKAKDHERESVKSFIASITSSRVSHILSFKEKLSCTVRKTGSLIRSLISQSKYEEALKLSEQCPLSNEIPEESALILREKAIAEKGLRKLPQALESIKKAIRLFPNLPGFLLGAEIALLNKEYSLALSYYENCFPGDGPIHEAKHYLGRAKAKIGANHADPSILLDLSTFINQINSSQVQESQQIEAHELFFSNYLKLQGEAPAAIEIISKILPKSSTILYLRARYYQSKGRYDKAIEDVLAYEKLMDGNGDFAAKETPLVTLHITEVYFFANICQGRSQADYVSKIRSHVEQHPKFFNLCYQLQFYSTKEDPERIKMILDLITKHYPEKTKNPRFSEAITIHRAKALFFEGDLSFAAHAIEPLIRIKFPSPVVAILLVLTKRVKEAEALVLSFPEGPSKKIISFWSNLDSVQSTLDKQKLSASYEAEVFKTNELLYALSYLHFLKELDFLESIFPFIQRFCKSCGFLQPSLAILAAGIISAQNRHLSLFILDLGLNHSEKKFKIFELYIETLKSIIEKEGDSAELNTHFAKLFSFRTGFPYENIDTNRTQSMLKKLFKRSDASILELYNERLKGLGSIQSPGTKLQPIELALPISKPVSYVRTIVPQITKAQAPILPKPKDGNQPISKVAASSSLLQALPLYAPAVNQKITANPIPPKQVTPPKALNEPLQASLQNIAMAQRAATAPKPKAALALNQQVTQFPRPVPQVTKPIPYLPLMLPVPRIYPLLQIKPPPQLNQSQSPTIGQTAQALPHSSNQTYPLLQRTVPLGAQVVGQTLPISQSSSLKQKRVFQSERETIRKLAQPVPQQFFSIPPMTHAAYPLQAQKTQGLTPLLFTRTEPRPSQLPAQSIGHAYLEKRSLDVASKSQAYAVPTAQEVNDREKPSDPSHNLHESDVQAVNEEFPRESPLEISTLSHERENQRNTHLENIPKSKKIRTSSNDAAQESVETLENEITASSILEEQGRVALLKEFEKAPESCPIELSRKRKLESEIPLKPALGEYLKHFEDQNFLDDLLKKIEEDAPASAIVEASPLATYDLNQEVSYVYDLISKIDNRGLFLGDLVDYRLKEYLESQMMGNFPVVFISRVENSDFIFKGNSEACLLFEYLINDPRKVIYFAPKSSLSEVILKFKKIILDKKINLIKERLKNIKKNLERNYLRNNVKLMQTLLFLIKKAKESAPSENDFKASLLSLETELQELDRKGSINLSSTFNNLENCPHIKAKLNSSFFTFLASPVSSLISQDLKVGKLIVLAAEDEKTGIESKLQLSSLEVSTIFYPPRDLDERFRIDALPLMIVDMDEDRLSNSLSKLWNFLPSTDPALRSRSRIAFHTLRKKIETILQNPISTDQKLLENEFEALKAYFSILVEFANKLRSSHCSINLSKSFFDTYIKYDNNKIDKKQAVALFRRFLEEYATNRSSISFWRDKFEKEVRSGLDETERSSRPLTDFTPPIPIMSQEPLLEERLRRRKERETELEEKKICEAQELAAFKEFMSESELSGNLEAISFNSITNPHEAGGATFFIEESQKLVKINRTSKIPPLLQKKMLKRAFNWTKMYPVESIRYKKTWRKEEAAFEMPDATHAEKNLHLLRTKLFYLNMQYTASVEIRNARLELYKKCDEWLKTSSSQLNENAKSALIALFYNRKRTMPFGFAQERDRKYAELQKYPSKLSDEKIKEKVLSIHEHYLYYKDYANNLGRGVSQGMDLVIKSYAKILEEKLATPSLNVFSDFESSSGAFKLLNEFNDCLTSHHNWLKFNSINDSKTKIYHETVYNLKKDFCRIKEAFLNHCFLELNQKNLELIEHGRNGKDKTSTVSLKNKFYLNCQKIFDEFYSLEQWALSNLTQPEGKVKELRNQNREISKLVAHFYSNFSPLLASETGKRSDLKINFKLYLMKELRIAITKKMEHLKTYNEITLTNPYNIVSASQGDLAKSHLISLQKELQYFHDGLLKEAQGNEKLAKTLNEFREFIQTNFKIITQDD</sequence>
<organism evidence="2 3">
    <name type="scientific">Candidatus Criblamydia sequanensis CRIB-18</name>
    <dbReference type="NCBI Taxonomy" id="1437425"/>
    <lineage>
        <taxon>Bacteria</taxon>
        <taxon>Pseudomonadati</taxon>
        <taxon>Chlamydiota</taxon>
        <taxon>Chlamydiia</taxon>
        <taxon>Parachlamydiales</taxon>
        <taxon>Candidatus Criblamydiaceae</taxon>
        <taxon>Candidatus Criblamydia</taxon>
    </lineage>
</organism>
<dbReference type="RefSeq" id="WP_041016426.1">
    <property type="nucleotide sequence ID" value="NZ_CCEJ010000001.1"/>
</dbReference>
<feature type="compositionally biased region" description="Basic and acidic residues" evidence="1">
    <location>
        <begin position="1608"/>
        <end position="1623"/>
    </location>
</feature>
<feature type="compositionally biased region" description="Polar residues" evidence="1">
    <location>
        <begin position="1"/>
        <end position="24"/>
    </location>
</feature>
<reference evidence="2" key="1">
    <citation type="submission" date="2013-12" db="EMBL/GenBank/DDBJ databases">
        <authorList>
            <person name="Linke B."/>
        </authorList>
    </citation>
    <scope>NUCLEOTIDE SEQUENCE [LARGE SCALE GENOMIC DNA]</scope>
    <source>
        <strain evidence="2">CRIB-18</strain>
    </source>
</reference>
<dbReference type="InterPro" id="IPR019734">
    <property type="entry name" value="TPR_rpt"/>
</dbReference>
<evidence type="ECO:0000313" key="2">
    <source>
        <dbReference type="EMBL" id="CDR32904.1"/>
    </source>
</evidence>
<dbReference type="InterPro" id="IPR011990">
    <property type="entry name" value="TPR-like_helical_dom_sf"/>
</dbReference>
<name>A0A090DV69_9BACT</name>
<dbReference type="SMART" id="SM00028">
    <property type="entry name" value="TPR"/>
    <property type="match status" value="2"/>
</dbReference>
<protein>
    <recommendedName>
        <fullName evidence="4">TPR repeat-containing protein</fullName>
    </recommendedName>
</protein>
<dbReference type="SUPFAM" id="SSF48452">
    <property type="entry name" value="TPR-like"/>
    <property type="match status" value="1"/>
</dbReference>
<dbReference type="Proteomes" id="UP000031552">
    <property type="component" value="Unassembled WGS sequence"/>
</dbReference>
<dbReference type="Gene3D" id="1.25.40.10">
    <property type="entry name" value="Tetratricopeptide repeat domain"/>
    <property type="match status" value="1"/>
</dbReference>
<evidence type="ECO:0000313" key="3">
    <source>
        <dbReference type="Proteomes" id="UP000031552"/>
    </source>
</evidence>
<evidence type="ECO:0000256" key="1">
    <source>
        <dbReference type="SAM" id="MobiDB-lite"/>
    </source>
</evidence>
<reference evidence="2" key="2">
    <citation type="submission" date="2014-09" db="EMBL/GenBank/DDBJ databases">
        <title>Criblamydia sequanensis harbors a mega-plasmid encoding arsenite resistance.</title>
        <authorList>
            <person name="Bertelli C."/>
            <person name="Goesmann A."/>
            <person name="Greub G."/>
        </authorList>
    </citation>
    <scope>NUCLEOTIDE SEQUENCE [LARGE SCALE GENOMIC DNA]</scope>
    <source>
        <strain evidence="2">CRIB-18</strain>
    </source>
</reference>
<keyword evidence="3" id="KW-1185">Reference proteome</keyword>